<evidence type="ECO:0000313" key="2">
    <source>
        <dbReference type="EMBL" id="SKA63742.1"/>
    </source>
</evidence>
<dbReference type="STRING" id="1121442.SAMN02745702_00201"/>
<feature type="chain" id="PRO_5012843401" evidence="1">
    <location>
        <begin position="36"/>
        <end position="392"/>
    </location>
</feature>
<sequence>MKKSCIRSQRVKTLCTGIFLSAFLCGMSAIFCPFAAYSADTSKKSESSVPLEVVQSVTALIDLCAKPGAQPKTEDLRAVLKYVAGVADAQVLDLPKKYGAAGAAVSASINTSLQRILEYGYHPGIPANVVYPAMIRESGWLADSDFAQEKPQLWDKSGTLEAPFIIRGREFEEITPDTFSGAFYRYTMDRVLLRTSYEGRDVFVSITQQDGPSSVGKKGLVLDDATWNYLYSEEEGLTKGGMTWMDTYMYGSASVSVYIQDAANPQHTTCMMFKWLRAGWAKLNVVRSKHIAAGCERSVRSFRQVIESPKLPSSNELAAQYASLTKLSDEELDAMMRTYVDGLQRFRSENELLEDGLFASLLDDYTYVKQLNRAQKVNLMMKSYLRTQLGIK</sequence>
<evidence type="ECO:0000256" key="1">
    <source>
        <dbReference type="SAM" id="SignalP"/>
    </source>
</evidence>
<protein>
    <submittedName>
        <fullName evidence="2">Uncharacterized protein</fullName>
    </submittedName>
</protein>
<organism evidence="2 3">
    <name type="scientific">Desulfobaculum bizertense DSM 18034</name>
    <dbReference type="NCBI Taxonomy" id="1121442"/>
    <lineage>
        <taxon>Bacteria</taxon>
        <taxon>Pseudomonadati</taxon>
        <taxon>Thermodesulfobacteriota</taxon>
        <taxon>Desulfovibrionia</taxon>
        <taxon>Desulfovibrionales</taxon>
        <taxon>Desulfovibrionaceae</taxon>
        <taxon>Desulfobaculum</taxon>
    </lineage>
</organism>
<keyword evidence="1" id="KW-0732">Signal</keyword>
<name>A0A1T4VFK0_9BACT</name>
<gene>
    <name evidence="2" type="ORF">SAMN02745702_00201</name>
</gene>
<dbReference type="Proteomes" id="UP000189733">
    <property type="component" value="Unassembled WGS sequence"/>
</dbReference>
<dbReference type="AlphaFoldDB" id="A0A1T4VFK0"/>
<accession>A0A1T4VFK0</accession>
<evidence type="ECO:0000313" key="3">
    <source>
        <dbReference type="Proteomes" id="UP000189733"/>
    </source>
</evidence>
<keyword evidence="3" id="KW-1185">Reference proteome</keyword>
<feature type="signal peptide" evidence="1">
    <location>
        <begin position="1"/>
        <end position="35"/>
    </location>
</feature>
<reference evidence="2 3" key="1">
    <citation type="submission" date="2017-02" db="EMBL/GenBank/DDBJ databases">
        <authorList>
            <person name="Peterson S.W."/>
        </authorList>
    </citation>
    <scope>NUCLEOTIDE SEQUENCE [LARGE SCALE GENOMIC DNA]</scope>
    <source>
        <strain evidence="2 3">DSM 18034</strain>
    </source>
</reference>
<dbReference type="EMBL" id="FUYA01000001">
    <property type="protein sequence ID" value="SKA63742.1"/>
    <property type="molecule type" value="Genomic_DNA"/>
</dbReference>
<proteinExistence type="predicted"/>